<proteinExistence type="predicted"/>
<gene>
    <name evidence="2" type="ORF">DL346_22680</name>
</gene>
<keyword evidence="3" id="KW-1185">Reference proteome</keyword>
<dbReference type="InterPro" id="IPR025736">
    <property type="entry name" value="PucR_C-HTH_dom"/>
</dbReference>
<dbReference type="Gene3D" id="1.10.10.2840">
    <property type="entry name" value="PucR C-terminal helix-turn-helix domain"/>
    <property type="match status" value="1"/>
</dbReference>
<organism evidence="2 3">
    <name type="scientific">Paenibacillus montanisoli</name>
    <dbReference type="NCBI Taxonomy" id="2081970"/>
    <lineage>
        <taxon>Bacteria</taxon>
        <taxon>Bacillati</taxon>
        <taxon>Bacillota</taxon>
        <taxon>Bacilli</taxon>
        <taxon>Bacillales</taxon>
        <taxon>Paenibacillaceae</taxon>
        <taxon>Paenibacillus</taxon>
    </lineage>
</organism>
<dbReference type="AlphaFoldDB" id="A0A328U069"/>
<dbReference type="InterPro" id="IPR009057">
    <property type="entry name" value="Homeodomain-like_sf"/>
</dbReference>
<dbReference type="RefSeq" id="WP_112884627.1">
    <property type="nucleotide sequence ID" value="NZ_QLUW01000004.1"/>
</dbReference>
<evidence type="ECO:0000313" key="2">
    <source>
        <dbReference type="EMBL" id="RAP74841.1"/>
    </source>
</evidence>
<name>A0A328U069_9BACL</name>
<dbReference type="SUPFAM" id="SSF46689">
    <property type="entry name" value="Homeodomain-like"/>
    <property type="match status" value="1"/>
</dbReference>
<feature type="domain" description="PucR C-terminal helix-turn-helix" evidence="1">
    <location>
        <begin position="315"/>
        <end position="370"/>
    </location>
</feature>
<dbReference type="PANTHER" id="PTHR33744:SF15">
    <property type="entry name" value="CARBOHYDRATE DIACID REGULATOR"/>
    <property type="match status" value="1"/>
</dbReference>
<dbReference type="EMBL" id="QLUW01000004">
    <property type="protein sequence ID" value="RAP74841.1"/>
    <property type="molecule type" value="Genomic_DNA"/>
</dbReference>
<dbReference type="InterPro" id="IPR051448">
    <property type="entry name" value="CdaR-like_regulators"/>
</dbReference>
<dbReference type="Pfam" id="PF13556">
    <property type="entry name" value="HTH_30"/>
    <property type="match status" value="1"/>
</dbReference>
<protein>
    <submittedName>
        <fullName evidence="2">PucR family transcriptional regulator</fullName>
    </submittedName>
</protein>
<comment type="caution">
    <text evidence="2">The sequence shown here is derived from an EMBL/GenBank/DDBJ whole genome shotgun (WGS) entry which is preliminary data.</text>
</comment>
<dbReference type="InterPro" id="IPR042070">
    <property type="entry name" value="PucR_C-HTH_sf"/>
</dbReference>
<accession>A0A328U069</accession>
<sequence length="379" mass="43353">MSEWITQLQAILDCPVRELQLPIQDWRMLVEDSVKKDSLHPGKSHAPAIGDYVQGAEGKDLFVTKVHSHTVDLLEVERSELSDKERRLISWTLSELLAARSKSNEGVSESERYARELGAWIDAQLDSQEPMQTLPERLIARGRLFSSMIPFMLVCEQAESGRSSYNELEKLLRTFLAEEVLIIPLKEQEWLVLGPVSLINDAQLEDRDTEVEESVEESLSSIVTGLHAMLESEWIGECHVAVSQPISPANSLVATTALLRETVHLGRTFHLGSNIHLPWLLHLERLLNTIPELHRMKFVEQALKRTDAFLEPEILTTLETFFSLDCNVSETAKKLYIHRNTLLYRLDKLKQETELDVRQFRDAVLVKIILLLYKVTKRT</sequence>
<dbReference type="OrthoDB" id="9792148at2"/>
<evidence type="ECO:0000313" key="3">
    <source>
        <dbReference type="Proteomes" id="UP000249260"/>
    </source>
</evidence>
<evidence type="ECO:0000259" key="1">
    <source>
        <dbReference type="Pfam" id="PF13556"/>
    </source>
</evidence>
<dbReference type="Proteomes" id="UP000249260">
    <property type="component" value="Unassembled WGS sequence"/>
</dbReference>
<dbReference type="PANTHER" id="PTHR33744">
    <property type="entry name" value="CARBOHYDRATE DIACID REGULATOR"/>
    <property type="match status" value="1"/>
</dbReference>
<reference evidence="2 3" key="1">
    <citation type="submission" date="2018-06" db="EMBL/GenBank/DDBJ databases">
        <title>Paenibacillus montanisoli sp. nov., isolated from mountain area soil.</title>
        <authorList>
            <person name="Wu M."/>
        </authorList>
    </citation>
    <scope>NUCLEOTIDE SEQUENCE [LARGE SCALE GENOMIC DNA]</scope>
    <source>
        <strain evidence="2 3">RA17</strain>
    </source>
</reference>